<proteinExistence type="predicted"/>
<dbReference type="AlphaFoldDB" id="A0A3S1A6M8"/>
<evidence type="ECO:0000313" key="1">
    <source>
        <dbReference type="EMBL" id="RUS94362.1"/>
    </source>
</evidence>
<evidence type="ECO:0000313" key="2">
    <source>
        <dbReference type="Proteomes" id="UP000276103"/>
    </source>
</evidence>
<name>A0A3S1A6M8_ANAVA</name>
<organism evidence="1 2">
    <name type="scientific">Trichormus variabilis SAG 1403-4b</name>
    <dbReference type="NCBI Taxonomy" id="447716"/>
    <lineage>
        <taxon>Bacteria</taxon>
        <taxon>Bacillati</taxon>
        <taxon>Cyanobacteriota</taxon>
        <taxon>Cyanophyceae</taxon>
        <taxon>Nostocales</taxon>
        <taxon>Nostocaceae</taxon>
        <taxon>Trichormus</taxon>
    </lineage>
</organism>
<protein>
    <submittedName>
        <fullName evidence="1">Uncharacterized protein</fullName>
    </submittedName>
</protein>
<gene>
    <name evidence="1" type="ORF">DSM107003_38950</name>
</gene>
<sequence>MSDTSGILIQKPVSLLNKKINFNFGSFFTALTKAGANAAVANFGNIPENFVEVSDNIHLKNLFAEYQQAAEVGITRLLTAFYFARVG</sequence>
<keyword evidence="2" id="KW-1185">Reference proteome</keyword>
<accession>A0A3S1A6M8</accession>
<dbReference type="RefSeq" id="WP_241993575.1">
    <property type="nucleotide sequence ID" value="NZ_RSCM01000014.1"/>
</dbReference>
<reference evidence="1 2" key="1">
    <citation type="journal article" date="2019" name="Genome Biol. Evol.">
        <title>Day and night: Metabolic profiles and evolutionary relationships of six axenic non-marine cyanobacteria.</title>
        <authorList>
            <person name="Will S.E."/>
            <person name="Henke P."/>
            <person name="Boedeker C."/>
            <person name="Huang S."/>
            <person name="Brinkmann H."/>
            <person name="Rohde M."/>
            <person name="Jarek M."/>
            <person name="Friedl T."/>
            <person name="Seufert S."/>
            <person name="Schumacher M."/>
            <person name="Overmann J."/>
            <person name="Neumann-Schaal M."/>
            <person name="Petersen J."/>
        </authorList>
    </citation>
    <scope>NUCLEOTIDE SEQUENCE [LARGE SCALE GENOMIC DNA]</scope>
    <source>
        <strain evidence="1 2">SAG 1403-4b</strain>
    </source>
</reference>
<dbReference type="Proteomes" id="UP000276103">
    <property type="component" value="Unassembled WGS sequence"/>
</dbReference>
<dbReference type="EMBL" id="RSCM01000014">
    <property type="protein sequence ID" value="RUS94362.1"/>
    <property type="molecule type" value="Genomic_DNA"/>
</dbReference>
<comment type="caution">
    <text evidence="1">The sequence shown here is derived from an EMBL/GenBank/DDBJ whole genome shotgun (WGS) entry which is preliminary data.</text>
</comment>